<dbReference type="RefSeq" id="WP_253058428.1">
    <property type="nucleotide sequence ID" value="NZ_JAMXWM010000002.1"/>
</dbReference>
<accession>A0ABW5S093</accession>
<sequence length="982" mass="110161">MKKKRHMALHILIIILLIAGMGLPVNSKVSYAESSTAPVVTHNVKLLITKENGFVHPGISIYPQRLIETRTQLIKGRQPWTAYYQAMASADYASKEFKAANLKAGTFDTPKNATFKNNSQEITLSADGFRAYTQAIMYYLTGDKKYRYNAIRLVRIWENMDPNQYAYYADSHIHVPVPFYYMVSAAELLKYTSVDDPIYNDPDSSDGDTQKVDLRWKSEDNQKLIKNLIDPTVNTFLTSNNKYLAQHLYSITGVFAGSIFKNDKTAYDRTVEWATVNATTDKPLINGSLANLFHKIDAKDPRNPVGQSYVQHLEMGRDENHAKDDVLCLIGIARILSQQETKVDPKKGTVSTKSNAQTPYRFLTNRLLAGAEQFYRYNRGYTVPWVKLKQDGGKTYPAWDANGTDKIIDFGDAISEDSRGRLGKLFSSSELYDAYRYGEHYSKTKLNKIAPNIVNAAEHLNAPIFYDGTTLTNFWGSYSDNKMTEIGAEYWLSIPKDKGYRLSEAVPTTQPKNANVSFAKRAVLLDTKRAKQIHTGSENYIRVRSAKNRSEIKETEYDKLYRKDKTTARGANQLALSSLVKDNGTSGYVALRIRSNAAAKLLISGSNDGAEPYQTAEIPDTHGKWINLIYSTRTDQIQSRSAKQSGYMDFYAVISDSEAKVDFDQLAYLNRTGGIQTSVPSIDETDGNTYYLVKNESFKKQLKTENTTGATFSLDNAPAGMSIDQSGQIEWKPTSETKKSVLVRIDNGTVVRTVRLTFNVVADREEAYHAIIKNFDSDQEYTTTSLKNVNDEQQKVRNLINSGDSDRFLSELQSLSEAIQNLELLNPKLSDGTLNYNAYASMTEGTAGSATINLQNLIDNDPATYDGNLLVPVIIDFGSSYRISAQSFAFEARTGFPNRLQGANVYGSNDKTSWTLLTEKETSQTNKMETVAVKDTLVDSTFRYLKIQVDNPGPDTDPMYPGISTRSEFHIFGTRHQVDLDQ</sequence>
<dbReference type="InterPro" id="IPR008979">
    <property type="entry name" value="Galactose-bd-like_sf"/>
</dbReference>
<dbReference type="InterPro" id="IPR008929">
    <property type="entry name" value="Chondroitin_lyas"/>
</dbReference>
<dbReference type="Gene3D" id="2.60.40.10">
    <property type="entry name" value="Immunoglobulins"/>
    <property type="match status" value="1"/>
</dbReference>
<evidence type="ECO:0000313" key="2">
    <source>
        <dbReference type="Proteomes" id="UP001597399"/>
    </source>
</evidence>
<dbReference type="Proteomes" id="UP001597399">
    <property type="component" value="Unassembled WGS sequence"/>
</dbReference>
<name>A0ABW5S093_9BACL</name>
<dbReference type="Gene3D" id="1.50.10.100">
    <property type="entry name" value="Chondroitin AC/alginate lyase"/>
    <property type="match status" value="1"/>
</dbReference>
<dbReference type="Gene3D" id="2.60.120.260">
    <property type="entry name" value="Galactose-binding domain-like"/>
    <property type="match status" value="1"/>
</dbReference>
<proteinExistence type="predicted"/>
<dbReference type="EMBL" id="JBHUMQ010000015">
    <property type="protein sequence ID" value="MFD2693146.1"/>
    <property type="molecule type" value="Genomic_DNA"/>
</dbReference>
<organism evidence="1 2">
    <name type="scientific">Sporolactobacillus shoreicorticis</name>
    <dbReference type="NCBI Taxonomy" id="1923877"/>
    <lineage>
        <taxon>Bacteria</taxon>
        <taxon>Bacillati</taxon>
        <taxon>Bacillota</taxon>
        <taxon>Bacilli</taxon>
        <taxon>Bacillales</taxon>
        <taxon>Sporolactobacillaceae</taxon>
        <taxon>Sporolactobacillus</taxon>
    </lineage>
</organism>
<reference evidence="2" key="1">
    <citation type="journal article" date="2019" name="Int. J. Syst. Evol. Microbiol.">
        <title>The Global Catalogue of Microorganisms (GCM) 10K type strain sequencing project: providing services to taxonomists for standard genome sequencing and annotation.</title>
        <authorList>
            <consortium name="The Broad Institute Genomics Platform"/>
            <consortium name="The Broad Institute Genome Sequencing Center for Infectious Disease"/>
            <person name="Wu L."/>
            <person name="Ma J."/>
        </authorList>
    </citation>
    <scope>NUCLEOTIDE SEQUENCE [LARGE SCALE GENOMIC DNA]</scope>
    <source>
        <strain evidence="2">TISTR 2466</strain>
    </source>
</reference>
<dbReference type="SUPFAM" id="SSF49785">
    <property type="entry name" value="Galactose-binding domain-like"/>
    <property type="match status" value="1"/>
</dbReference>
<dbReference type="SUPFAM" id="SSF48230">
    <property type="entry name" value="Chondroitin AC/alginate lyase"/>
    <property type="match status" value="1"/>
</dbReference>
<evidence type="ECO:0000313" key="1">
    <source>
        <dbReference type="EMBL" id="MFD2693146.1"/>
    </source>
</evidence>
<gene>
    <name evidence="1" type="ORF">ACFSUE_05810</name>
</gene>
<protein>
    <submittedName>
        <fullName evidence="1">Discoidin domain-containing protein</fullName>
    </submittedName>
</protein>
<dbReference type="InterPro" id="IPR013783">
    <property type="entry name" value="Ig-like_fold"/>
</dbReference>
<keyword evidence="2" id="KW-1185">Reference proteome</keyword>
<comment type="caution">
    <text evidence="1">The sequence shown here is derived from an EMBL/GenBank/DDBJ whole genome shotgun (WGS) entry which is preliminary data.</text>
</comment>